<evidence type="ECO:0000313" key="5">
    <source>
        <dbReference type="EMBL" id="CAB4204272.1"/>
    </source>
</evidence>
<evidence type="ECO:0000313" key="2">
    <source>
        <dbReference type="EMBL" id="CAB4153918.1"/>
    </source>
</evidence>
<evidence type="ECO:0000313" key="6">
    <source>
        <dbReference type="EMBL" id="CAB5238504.1"/>
    </source>
</evidence>
<evidence type="ECO:0000256" key="1">
    <source>
        <dbReference type="SAM" id="Phobius"/>
    </source>
</evidence>
<sequence length="43" mass="4659">MNRNIFTTRGRVLRAAILNTAAVLLLIGGGVVLLLAYFDVLTK</sequence>
<dbReference type="EMBL" id="LR798459">
    <property type="protein sequence ID" value="CAB5238504.1"/>
    <property type="molecule type" value="Genomic_DNA"/>
</dbReference>
<keyword evidence="1" id="KW-0472">Membrane</keyword>
<dbReference type="EMBL" id="LR796900">
    <property type="protein sequence ID" value="CAB4173194.1"/>
    <property type="molecule type" value="Genomic_DNA"/>
</dbReference>
<dbReference type="EMBL" id="LR797336">
    <property type="protein sequence ID" value="CAB4204272.1"/>
    <property type="molecule type" value="Genomic_DNA"/>
</dbReference>
<gene>
    <name evidence="4" type="ORF">UFOVP1115_56</name>
    <name evidence="5" type="ORF">UFOVP1390_46</name>
    <name evidence="6" type="ORF">UFOVP1567_55</name>
    <name evidence="2" type="ORF">UFOVP626_40</name>
    <name evidence="3" type="ORF">UFOVP951_35</name>
</gene>
<evidence type="ECO:0000313" key="3">
    <source>
        <dbReference type="EMBL" id="CAB4173194.1"/>
    </source>
</evidence>
<organism evidence="2">
    <name type="scientific">uncultured Caudovirales phage</name>
    <dbReference type="NCBI Taxonomy" id="2100421"/>
    <lineage>
        <taxon>Viruses</taxon>
        <taxon>Duplodnaviria</taxon>
        <taxon>Heunggongvirae</taxon>
        <taxon>Uroviricota</taxon>
        <taxon>Caudoviricetes</taxon>
        <taxon>Peduoviridae</taxon>
        <taxon>Maltschvirus</taxon>
        <taxon>Maltschvirus maltsch</taxon>
    </lineage>
</organism>
<keyword evidence="1" id="KW-0812">Transmembrane</keyword>
<dbReference type="EMBL" id="LR797068">
    <property type="protein sequence ID" value="CAB4184933.1"/>
    <property type="molecule type" value="Genomic_DNA"/>
</dbReference>
<evidence type="ECO:0000313" key="4">
    <source>
        <dbReference type="EMBL" id="CAB4184933.1"/>
    </source>
</evidence>
<accession>A0A6J5N519</accession>
<name>A0A6J5N519_9CAUD</name>
<keyword evidence="1" id="KW-1133">Transmembrane helix</keyword>
<proteinExistence type="predicted"/>
<feature type="transmembrane region" description="Helical" evidence="1">
    <location>
        <begin position="12"/>
        <end position="38"/>
    </location>
</feature>
<dbReference type="EMBL" id="LR796605">
    <property type="protein sequence ID" value="CAB4153918.1"/>
    <property type="molecule type" value="Genomic_DNA"/>
</dbReference>
<reference evidence="2" key="1">
    <citation type="submission" date="2020-04" db="EMBL/GenBank/DDBJ databases">
        <authorList>
            <person name="Chiriac C."/>
            <person name="Salcher M."/>
            <person name="Ghai R."/>
            <person name="Kavagutti S V."/>
        </authorList>
    </citation>
    <scope>NUCLEOTIDE SEQUENCE</scope>
</reference>
<protein>
    <submittedName>
        <fullName evidence="2">Uncharacterized protein</fullName>
    </submittedName>
</protein>